<keyword evidence="4 5" id="KW-0464">Manganese</keyword>
<dbReference type="Gene3D" id="3.40.800.10">
    <property type="entry name" value="Ureohydrolase domain"/>
    <property type="match status" value="1"/>
</dbReference>
<evidence type="ECO:0000313" key="10">
    <source>
        <dbReference type="EMBL" id="QNQ89360.1"/>
    </source>
</evidence>
<evidence type="ECO:0000313" key="11">
    <source>
        <dbReference type="Proteomes" id="UP000516320"/>
    </source>
</evidence>
<dbReference type="Proteomes" id="UP000516320">
    <property type="component" value="Chromosome"/>
</dbReference>
<sequence>MYQPSQAWDGRNDGQRWHHLVKETGELAVIGFASDEGVRRNLGRPGAACAPDKLRAALGALAVHGTPRSLKDYGDVVVSDQDLEAGQTRLATLVASTVHHHPLTLVLGGGHETAYGSHCGLRRGLPSQHPVGIINVDAHFDLRQAQEATSGTPFYQICQEFHCGADYTVLGISRPNNTSELFAIADSLGASYWEEDHLNNSSLKEITDILRERINDVDSLHLSIDLDVLSAAVAPGVSAPATIGLDLHKVRHIITSVAASGKLRLVDVVELNPRFDIDDRTAKVAARLLWEVVNSLPVQ</sequence>
<proteinExistence type="inferred from homology"/>
<evidence type="ECO:0000256" key="4">
    <source>
        <dbReference type="ARBA" id="ARBA00023211"/>
    </source>
</evidence>
<dbReference type="PIRSF" id="PIRSF036979">
    <property type="entry name" value="Arginase"/>
    <property type="match status" value="1"/>
</dbReference>
<dbReference type="SUPFAM" id="SSF52768">
    <property type="entry name" value="Arginase/deacetylase"/>
    <property type="match status" value="1"/>
</dbReference>
<dbReference type="KEGG" id="cpoy:GP475_00960"/>
<dbReference type="InterPro" id="IPR023696">
    <property type="entry name" value="Ureohydrolase_dom_sf"/>
</dbReference>
<feature type="binding site" evidence="5 7">
    <location>
        <position position="111"/>
    </location>
    <ligand>
        <name>Mn(2+)</name>
        <dbReference type="ChEBI" id="CHEBI:29035"/>
        <label>1</label>
    </ligand>
</feature>
<feature type="binding site" evidence="5">
    <location>
        <position position="139"/>
    </location>
    <ligand>
        <name>Mn(2+)</name>
        <dbReference type="ChEBI" id="CHEBI:29035"/>
        <label>2</label>
    </ligand>
</feature>
<dbReference type="InterPro" id="IPR006035">
    <property type="entry name" value="Ureohydrolase"/>
</dbReference>
<evidence type="ECO:0000256" key="6">
    <source>
        <dbReference type="NCBIfam" id="TIGR01227"/>
    </source>
</evidence>
<dbReference type="Pfam" id="PF00491">
    <property type="entry name" value="Arginase"/>
    <property type="match status" value="1"/>
</dbReference>
<feature type="binding site" evidence="5 7">
    <location>
        <position position="141"/>
    </location>
    <ligand>
        <name>Mn(2+)</name>
        <dbReference type="ChEBI" id="CHEBI:29035"/>
        <label>1</label>
    </ligand>
</feature>
<comment type="similarity">
    <text evidence="5 8 9">Belongs to the arginase family.</text>
</comment>
<comment type="catalytic activity">
    <reaction evidence="5">
        <text>N-formimidoyl-L-glutamate + H2O = formamide + L-glutamate</text>
        <dbReference type="Rhea" id="RHEA:22492"/>
        <dbReference type="ChEBI" id="CHEBI:15377"/>
        <dbReference type="ChEBI" id="CHEBI:16397"/>
        <dbReference type="ChEBI" id="CHEBI:29985"/>
        <dbReference type="ChEBI" id="CHEBI:58928"/>
        <dbReference type="EC" id="3.5.3.8"/>
    </reaction>
</comment>
<name>A0A7H0SLD5_9CORY</name>
<dbReference type="InterPro" id="IPR005923">
    <property type="entry name" value="HutG"/>
</dbReference>
<dbReference type="HAMAP" id="MF_00737">
    <property type="entry name" value="Formimidoylglutam"/>
    <property type="match status" value="1"/>
</dbReference>
<dbReference type="UniPathway" id="UPA00379">
    <property type="reaction ID" value="UER00552"/>
</dbReference>
<keyword evidence="11" id="KW-1185">Reference proteome</keyword>
<dbReference type="NCBIfam" id="TIGR01227">
    <property type="entry name" value="hutG"/>
    <property type="match status" value="1"/>
</dbReference>
<keyword evidence="1 5" id="KW-0479">Metal-binding</keyword>
<dbReference type="RefSeq" id="WP_187974816.1">
    <property type="nucleotide sequence ID" value="NZ_CP046884.1"/>
</dbReference>
<keyword evidence="2 5" id="KW-0378">Hydrolase</keyword>
<dbReference type="PROSITE" id="PS01053">
    <property type="entry name" value="ARGINASE_1"/>
    <property type="match status" value="1"/>
</dbReference>
<dbReference type="GO" id="GO:0019556">
    <property type="term" value="P:L-histidine catabolic process to glutamate and formamide"/>
    <property type="evidence" value="ECO:0007669"/>
    <property type="project" value="UniProtKB-UniRule"/>
</dbReference>
<dbReference type="PANTHER" id="PTHR11358">
    <property type="entry name" value="ARGINASE/AGMATINASE"/>
    <property type="match status" value="1"/>
</dbReference>
<feature type="binding site" evidence="5">
    <location>
        <position position="227"/>
    </location>
    <ligand>
        <name>Mn(2+)</name>
        <dbReference type="ChEBI" id="CHEBI:29035"/>
        <label>2</label>
    </ligand>
</feature>
<feature type="binding site" evidence="7">
    <location>
        <position position="227"/>
    </location>
    <ligand>
        <name>Mn(2+)</name>
        <dbReference type="ChEBI" id="CHEBI:29035"/>
        <label>1</label>
    </ligand>
</feature>
<dbReference type="EMBL" id="CP046884">
    <property type="protein sequence ID" value="QNQ89360.1"/>
    <property type="molecule type" value="Genomic_DNA"/>
</dbReference>
<evidence type="ECO:0000256" key="8">
    <source>
        <dbReference type="PROSITE-ProRule" id="PRU00742"/>
    </source>
</evidence>
<dbReference type="AlphaFoldDB" id="A0A7H0SLD5"/>
<comment type="cofactor">
    <cofactor evidence="5 7">
        <name>Mn(2+)</name>
        <dbReference type="ChEBI" id="CHEBI:29035"/>
    </cofactor>
    <text evidence="5 7">Binds 2 manganese ions per subunit.</text>
</comment>
<evidence type="ECO:0000256" key="1">
    <source>
        <dbReference type="ARBA" id="ARBA00022723"/>
    </source>
</evidence>
<dbReference type="EC" id="3.5.3.8" evidence="5 6"/>
<evidence type="ECO:0000256" key="7">
    <source>
        <dbReference type="PIRSR" id="PIRSR036979-1"/>
    </source>
</evidence>
<comment type="pathway">
    <text evidence="5">Amino-acid degradation; L-histidine degradation into L-glutamate; L-glutamate from N-formimidoyl-L-glutamate (hydrolase route): step 1/1.</text>
</comment>
<reference evidence="10 11" key="1">
    <citation type="submission" date="2019-12" db="EMBL/GenBank/DDBJ databases">
        <title>Corynebacterium sp. nov., isolated from feces of the Anser Albifrons in China.</title>
        <authorList>
            <person name="Liu Q."/>
        </authorList>
    </citation>
    <scope>NUCLEOTIDE SEQUENCE [LARGE SCALE GENOMIC DNA]</scope>
    <source>
        <strain evidence="10 11">4H37-19</strain>
    </source>
</reference>
<dbReference type="GO" id="GO:0030145">
    <property type="term" value="F:manganese ion binding"/>
    <property type="evidence" value="ECO:0007669"/>
    <property type="project" value="UniProtKB-UniRule"/>
</dbReference>
<dbReference type="GO" id="GO:0019557">
    <property type="term" value="P:L-histidine catabolic process to glutamate and formate"/>
    <property type="evidence" value="ECO:0007669"/>
    <property type="project" value="UniProtKB-UniPathway"/>
</dbReference>
<dbReference type="GO" id="GO:0033389">
    <property type="term" value="P:putrescine biosynthetic process from arginine, via agmatine"/>
    <property type="evidence" value="ECO:0007669"/>
    <property type="project" value="TreeGrafter"/>
</dbReference>
<evidence type="ECO:0000256" key="9">
    <source>
        <dbReference type="RuleBase" id="RU003684"/>
    </source>
</evidence>
<feature type="binding site" evidence="5">
    <location>
        <position position="137"/>
    </location>
    <ligand>
        <name>Mn(2+)</name>
        <dbReference type="ChEBI" id="CHEBI:29035"/>
        <label>2</label>
    </ligand>
</feature>
<feature type="binding site" evidence="5">
    <location>
        <position position="225"/>
    </location>
    <ligand>
        <name>Mn(2+)</name>
        <dbReference type="ChEBI" id="CHEBI:29035"/>
        <label>2</label>
    </ligand>
</feature>
<dbReference type="PROSITE" id="PS51409">
    <property type="entry name" value="ARGINASE_2"/>
    <property type="match status" value="1"/>
</dbReference>
<protein>
    <recommendedName>
        <fullName evidence="5 6">Formimidoylglutamase</fullName>
        <ecNumber evidence="5 6">3.5.3.8</ecNumber>
    </recommendedName>
    <alternativeName>
        <fullName evidence="5">Formiminoglutamase</fullName>
    </alternativeName>
    <alternativeName>
        <fullName evidence="5">Formiminoglutamate hydrolase</fullName>
    </alternativeName>
</protein>
<accession>A0A7H0SLD5</accession>
<keyword evidence="3 5" id="KW-0369">Histidine metabolism</keyword>
<evidence type="ECO:0000256" key="3">
    <source>
        <dbReference type="ARBA" id="ARBA00022808"/>
    </source>
</evidence>
<feature type="binding site" evidence="7">
    <location>
        <position position="139"/>
    </location>
    <ligand>
        <name>Mn(2+)</name>
        <dbReference type="ChEBI" id="CHEBI:29035"/>
        <label>1</label>
    </ligand>
</feature>
<gene>
    <name evidence="5 10" type="primary">hutG</name>
    <name evidence="10" type="ORF">GP475_00960</name>
</gene>
<comment type="function">
    <text evidence="5">Catalyzes the conversion of N-formimidoyl-L-glutamate to L-glutamate and formamide.</text>
</comment>
<dbReference type="InterPro" id="IPR020855">
    <property type="entry name" value="Ureohydrolase_Mn_BS"/>
</dbReference>
<dbReference type="CDD" id="cd09988">
    <property type="entry name" value="Formimidoylglutamase"/>
    <property type="match status" value="1"/>
</dbReference>
<feature type="binding site" evidence="5 7">
    <location>
        <position position="137"/>
    </location>
    <ligand>
        <name>Mn(2+)</name>
        <dbReference type="ChEBI" id="CHEBI:29035"/>
        <label>1</label>
    </ligand>
</feature>
<dbReference type="GO" id="GO:0050415">
    <property type="term" value="F:formimidoylglutamase activity"/>
    <property type="evidence" value="ECO:0007669"/>
    <property type="project" value="UniProtKB-UniRule"/>
</dbReference>
<dbReference type="GO" id="GO:0008783">
    <property type="term" value="F:agmatinase activity"/>
    <property type="evidence" value="ECO:0007669"/>
    <property type="project" value="TreeGrafter"/>
</dbReference>
<evidence type="ECO:0000256" key="2">
    <source>
        <dbReference type="ARBA" id="ARBA00022801"/>
    </source>
</evidence>
<organism evidence="10 11">
    <name type="scientific">Corynebacterium poyangense</name>
    <dbReference type="NCBI Taxonomy" id="2684405"/>
    <lineage>
        <taxon>Bacteria</taxon>
        <taxon>Bacillati</taxon>
        <taxon>Actinomycetota</taxon>
        <taxon>Actinomycetes</taxon>
        <taxon>Mycobacteriales</taxon>
        <taxon>Corynebacteriaceae</taxon>
        <taxon>Corynebacterium</taxon>
    </lineage>
</organism>
<evidence type="ECO:0000256" key="5">
    <source>
        <dbReference type="HAMAP-Rule" id="MF_00737"/>
    </source>
</evidence>
<feature type="binding site" evidence="5 7">
    <location>
        <position position="225"/>
    </location>
    <ligand>
        <name>Mn(2+)</name>
        <dbReference type="ChEBI" id="CHEBI:29035"/>
        <label>1</label>
    </ligand>
</feature>
<dbReference type="PRINTS" id="PR00116">
    <property type="entry name" value="ARGINASE"/>
</dbReference>
<dbReference type="PANTHER" id="PTHR11358:SF35">
    <property type="entry name" value="FORMIMIDOYLGLUTAMASE"/>
    <property type="match status" value="1"/>
</dbReference>